<dbReference type="RefSeq" id="WP_134529500.1">
    <property type="nucleotide sequence ID" value="NZ_SOHN01000010.1"/>
</dbReference>
<evidence type="ECO:0000313" key="4">
    <source>
        <dbReference type="Proteomes" id="UP000297626"/>
    </source>
</evidence>
<feature type="signal peptide" evidence="2">
    <location>
        <begin position="1"/>
        <end position="36"/>
    </location>
</feature>
<evidence type="ECO:0000313" key="3">
    <source>
        <dbReference type="EMBL" id="TFD88295.1"/>
    </source>
</evidence>
<feature type="chain" id="PRO_5020695485" description="Glycoside hydrolase family 88 protein" evidence="2">
    <location>
        <begin position="37"/>
        <end position="586"/>
    </location>
</feature>
<evidence type="ECO:0000256" key="1">
    <source>
        <dbReference type="ARBA" id="ARBA00022801"/>
    </source>
</evidence>
<keyword evidence="1" id="KW-0378">Hydrolase</keyword>
<dbReference type="InterPro" id="IPR010905">
    <property type="entry name" value="Glyco_hydro_88"/>
</dbReference>
<organism evidence="3 4">
    <name type="scientific">Cryobacterium serini</name>
    <dbReference type="NCBI Taxonomy" id="1259201"/>
    <lineage>
        <taxon>Bacteria</taxon>
        <taxon>Bacillati</taxon>
        <taxon>Actinomycetota</taxon>
        <taxon>Actinomycetes</taxon>
        <taxon>Micrococcales</taxon>
        <taxon>Microbacteriaceae</taxon>
        <taxon>Cryobacterium</taxon>
    </lineage>
</organism>
<dbReference type="GO" id="GO:0005975">
    <property type="term" value="P:carbohydrate metabolic process"/>
    <property type="evidence" value="ECO:0007669"/>
    <property type="project" value="InterPro"/>
</dbReference>
<dbReference type="Proteomes" id="UP000297626">
    <property type="component" value="Unassembled WGS sequence"/>
</dbReference>
<evidence type="ECO:0008006" key="5">
    <source>
        <dbReference type="Google" id="ProtNLM"/>
    </source>
</evidence>
<dbReference type="PANTHER" id="PTHR33886">
    <property type="entry name" value="UNSATURATED RHAMNOGALACTURONAN HYDROLASE (EUROFUNG)"/>
    <property type="match status" value="1"/>
</dbReference>
<comment type="caution">
    <text evidence="3">The sequence shown here is derived from an EMBL/GenBank/DDBJ whole genome shotgun (WGS) entry which is preliminary data.</text>
</comment>
<dbReference type="InterPro" id="IPR052043">
    <property type="entry name" value="PolySaccharide_Degr_Enz"/>
</dbReference>
<reference evidence="3 4" key="1">
    <citation type="submission" date="2019-03" db="EMBL/GenBank/DDBJ databases">
        <title>Genomics of glacier-inhabiting Cryobacterium strains.</title>
        <authorList>
            <person name="Liu Q."/>
            <person name="Xin Y.-H."/>
        </authorList>
    </citation>
    <scope>NUCLEOTIDE SEQUENCE [LARGE SCALE GENOMIC DNA]</scope>
    <source>
        <strain evidence="3 4">Sr54</strain>
    </source>
</reference>
<proteinExistence type="predicted"/>
<gene>
    <name evidence="3" type="ORF">E3T51_08660</name>
</gene>
<keyword evidence="2" id="KW-0732">Signal</keyword>
<dbReference type="InterPro" id="IPR012341">
    <property type="entry name" value="6hp_glycosidase-like_sf"/>
</dbReference>
<accession>A0A4V3IX12</accession>
<dbReference type="InterPro" id="IPR008928">
    <property type="entry name" value="6-hairpin_glycosidase_sf"/>
</dbReference>
<dbReference type="PANTHER" id="PTHR33886:SF8">
    <property type="entry name" value="UNSATURATED RHAMNOGALACTURONAN HYDROLASE (EUROFUNG)"/>
    <property type="match status" value="1"/>
</dbReference>
<dbReference type="EMBL" id="SOHN01000010">
    <property type="protein sequence ID" value="TFD88295.1"/>
    <property type="molecule type" value="Genomic_DNA"/>
</dbReference>
<dbReference type="SUPFAM" id="SSF48208">
    <property type="entry name" value="Six-hairpin glycosidases"/>
    <property type="match status" value="1"/>
</dbReference>
<protein>
    <recommendedName>
        <fullName evidence="5">Glycoside hydrolase family 88 protein</fullName>
    </recommendedName>
</protein>
<dbReference type="Pfam" id="PF07470">
    <property type="entry name" value="Glyco_hydro_88"/>
    <property type="match status" value="1"/>
</dbReference>
<dbReference type="AlphaFoldDB" id="A0A4V3IX12"/>
<evidence type="ECO:0000256" key="2">
    <source>
        <dbReference type="SAM" id="SignalP"/>
    </source>
</evidence>
<dbReference type="Gene3D" id="1.50.10.10">
    <property type="match status" value="1"/>
</dbReference>
<name>A0A4V3IX12_9MICO</name>
<dbReference type="GO" id="GO:0016787">
    <property type="term" value="F:hydrolase activity"/>
    <property type="evidence" value="ECO:0007669"/>
    <property type="project" value="UniProtKB-KW"/>
</dbReference>
<sequence>MATREYFDTMKTVLALLLTVLVVVLPTAQSSQTAQAAPAALPSRSSIVQAARTATDYFYAHNGGATSDAGWKWAPYFMGVEALVQETNDPIYRQWLQSWGARNNWIADAPSSPTSNPDSRAAIQVWQDSANVGVNANLAPSDGFMAGDLSLAANRYWWIDSMFMGLPLWPRWATRTGKSAYQMKHSQFYNFLKNDGTTSVRPGCVADGLFDAAEQLWWRDCKYVGQRDSLGHKVMWARGNGWVIGAMARTLMVLPPADPQYTEYKTMLQTMAARLAQLQGSDGMWRSSLLSPSLFPAPETSATALFVYAMAYGIRTGLLDSATYLPVITRAWAGLSTVSLKSSGFLSNCQGVGEAPAKPSTTTSIAYCVGAFTLAASEVARLSGVLASDTFGRTVTGALGSAELGGSWTAATGFSVARGVAQLTTPPGTTRAAYLNGVSSQDTEVRTTLNLVRPTTGSAYVAVIGRRIGTASYGARLVVAPSGSVKLQIRRTNSTVVDLIVPGLTYAPGNRLQLRLQVTGASPTTIRAKVWKVGRAEPSTWQVTKTDSTAGLQSVGSIGLMIYSGSNSVPAPLVVSVEELWAGSTR</sequence>
<keyword evidence="4" id="KW-1185">Reference proteome</keyword>